<evidence type="ECO:0000313" key="3">
    <source>
        <dbReference type="Proteomes" id="UP000254573"/>
    </source>
</evidence>
<dbReference type="STRING" id="93220.A6P55_21380"/>
<dbReference type="AlphaFoldDB" id="A0A378YA86"/>
<accession>A0A378YA86</accession>
<feature type="compositionally biased region" description="Polar residues" evidence="1">
    <location>
        <begin position="1"/>
        <end position="10"/>
    </location>
</feature>
<gene>
    <name evidence="2" type="ORF">NCTC13160_00092</name>
</gene>
<proteinExistence type="predicted"/>
<sequence length="1077" mass="116774">MPTPPETRSNVPHPAFDDDLATVGTSRSTPCGAPSLVAFVSPRKPSDFVVSAAGTAPVGSSPAIRRLGFDAPPSTESSAASLSRVTVRPAFARTVASAHGDKDDAAGARSTAPPFYVFVQDGRYLKANATGKQVSPLSRKEAERLGLPPAPALSGTIHGTIDAVSPTPLPLAKDGSRLVPVTLRDLVQEVPYEREVHGLQFADRQATVVVQADSGRLYACASAHQRCGTGAFRELDPEVPDDQQFIDAFHECRQQLKATPSSLGNDGSFRNIVRHIEQRIAQPTAPWNANATPPQDARDAAYEVFTSAPAQRRFVDDIKASLRRRERFDAGKHEFDISVYRAILGPELVFEADGQWNIGTAAGIADLRTHLRDGNLAFAGVDTAKGGSAVYFALSGGNHKDTLQLRIHDAMGENDEVRIGRVRFVDARRRRARLRADPGARVGEDIQVNLPSLDPTCKTFIDRVNDAEQIIASVLLHDTRDDPVTHRIHVNSLLDTCDACASTLSMLQTATGQSVNLIYHHDYGVKTANSADRKIRAMQRLAATANAIREHLMTGDFPALAAVSRRLPTPDMVEALSHWLIVDRTEFSDAARLAHRSNAQYLRMLASLTRNAALAPHDVTAMLLSPQGRAYVALLGRRVAMHPELASAWASLLGELREAGSPRATLLRVLLSKPEGLHRCFYVELLRAPHVAGDARNALVAWLKSANLIPTPAELPAYVSLRRAVTLSIRLALRTRSAEAPLTFHYVPLKDALDTVRTLLSERTIVESEGERLATKLREVMPTVTIAEQYEFREMIHDAVSQAWKQTLPGTAPPSDIARRIMSDTSPDYRRALGSARRSLVDAVIVDEVQAYAAFQRDHPTASPAALQDEFDARFRSGRAAYRDAVLGSGDSPRDADIPGGEHARASAQAQAAKVTAARSRALARQQANAAARTAQLAADARAASTARESAMASAAHEAREASQREAKRVALEQARQASLAASLEASKQAAQHALEKARSEAFDRAERERRARDEQAAWLYPLEFAPPACNDLLPNAFPTPPSESPGPSRRQKRATTGRIAGRQFEESGHVGTSYGT</sequence>
<feature type="region of interest" description="Disordered" evidence="1">
    <location>
        <begin position="1"/>
        <end position="32"/>
    </location>
</feature>
<evidence type="ECO:0000256" key="1">
    <source>
        <dbReference type="SAM" id="MobiDB-lite"/>
    </source>
</evidence>
<feature type="region of interest" description="Disordered" evidence="1">
    <location>
        <begin position="886"/>
        <end position="905"/>
    </location>
</feature>
<name>A0A378YA86_9BURK</name>
<feature type="compositionally biased region" description="Basic and acidic residues" evidence="1">
    <location>
        <begin position="892"/>
        <end position="905"/>
    </location>
</feature>
<reference evidence="2 3" key="1">
    <citation type="submission" date="2018-06" db="EMBL/GenBank/DDBJ databases">
        <authorList>
            <consortium name="Pathogen Informatics"/>
            <person name="Doyle S."/>
        </authorList>
    </citation>
    <scope>NUCLEOTIDE SEQUENCE [LARGE SCALE GENOMIC DNA]</scope>
    <source>
        <strain evidence="2 3">NCTC13160</strain>
    </source>
</reference>
<feature type="region of interest" description="Disordered" evidence="1">
    <location>
        <begin position="1034"/>
        <end position="1077"/>
    </location>
</feature>
<dbReference type="Proteomes" id="UP000254573">
    <property type="component" value="Unassembled WGS sequence"/>
</dbReference>
<feature type="region of interest" description="Disordered" evidence="1">
    <location>
        <begin position="948"/>
        <end position="970"/>
    </location>
</feature>
<dbReference type="EMBL" id="UGSG01000001">
    <property type="protein sequence ID" value="SUA73994.1"/>
    <property type="molecule type" value="Genomic_DNA"/>
</dbReference>
<organism evidence="2 3">
    <name type="scientific">Pandoraea pnomenusa</name>
    <dbReference type="NCBI Taxonomy" id="93220"/>
    <lineage>
        <taxon>Bacteria</taxon>
        <taxon>Pseudomonadati</taxon>
        <taxon>Pseudomonadota</taxon>
        <taxon>Betaproteobacteria</taxon>
        <taxon>Burkholderiales</taxon>
        <taxon>Burkholderiaceae</taxon>
        <taxon>Pandoraea</taxon>
    </lineage>
</organism>
<protein>
    <submittedName>
        <fullName evidence="2">Uncharacterized protein</fullName>
    </submittedName>
</protein>
<evidence type="ECO:0000313" key="2">
    <source>
        <dbReference type="EMBL" id="SUA73994.1"/>
    </source>
</evidence>
<feature type="compositionally biased region" description="Basic and acidic residues" evidence="1">
    <location>
        <begin position="957"/>
        <end position="970"/>
    </location>
</feature>